<accession>A0ACC0LAR5</accession>
<evidence type="ECO:0000313" key="1">
    <source>
        <dbReference type="EMBL" id="KAI8525447.1"/>
    </source>
</evidence>
<organism evidence="1 2">
    <name type="scientific">Rhododendron molle</name>
    <name type="common">Chinese azalea</name>
    <name type="synonym">Azalea mollis</name>
    <dbReference type="NCBI Taxonomy" id="49168"/>
    <lineage>
        <taxon>Eukaryota</taxon>
        <taxon>Viridiplantae</taxon>
        <taxon>Streptophyta</taxon>
        <taxon>Embryophyta</taxon>
        <taxon>Tracheophyta</taxon>
        <taxon>Spermatophyta</taxon>
        <taxon>Magnoliopsida</taxon>
        <taxon>eudicotyledons</taxon>
        <taxon>Gunneridae</taxon>
        <taxon>Pentapetalae</taxon>
        <taxon>asterids</taxon>
        <taxon>Ericales</taxon>
        <taxon>Ericaceae</taxon>
        <taxon>Ericoideae</taxon>
        <taxon>Rhodoreae</taxon>
        <taxon>Rhododendron</taxon>
    </lineage>
</organism>
<dbReference type="Proteomes" id="UP001062846">
    <property type="component" value="Chromosome 13"/>
</dbReference>
<proteinExistence type="predicted"/>
<dbReference type="EMBL" id="CM046400">
    <property type="protein sequence ID" value="KAI8525447.1"/>
    <property type="molecule type" value="Genomic_DNA"/>
</dbReference>
<protein>
    <submittedName>
        <fullName evidence="1">Uncharacterized protein</fullName>
    </submittedName>
</protein>
<gene>
    <name evidence="1" type="ORF">RHMOL_Rhmol13G0230800</name>
</gene>
<sequence length="67" mass="7899">MMDYIWVARRFWFAHIAIETDSTFVFTALCRKQVQVSRLNRMLREILVIAYESPHCGSCFVIARLMG</sequence>
<comment type="caution">
    <text evidence="1">The sequence shown here is derived from an EMBL/GenBank/DDBJ whole genome shotgun (WGS) entry which is preliminary data.</text>
</comment>
<keyword evidence="2" id="KW-1185">Reference proteome</keyword>
<reference evidence="1" key="1">
    <citation type="submission" date="2022-02" db="EMBL/GenBank/DDBJ databases">
        <title>Plant Genome Project.</title>
        <authorList>
            <person name="Zhang R.-G."/>
        </authorList>
    </citation>
    <scope>NUCLEOTIDE SEQUENCE</scope>
    <source>
        <strain evidence="1">AT1</strain>
    </source>
</reference>
<evidence type="ECO:0000313" key="2">
    <source>
        <dbReference type="Proteomes" id="UP001062846"/>
    </source>
</evidence>
<name>A0ACC0LAR5_RHOML</name>